<evidence type="ECO:0008006" key="4">
    <source>
        <dbReference type="Google" id="ProtNLM"/>
    </source>
</evidence>
<dbReference type="OrthoDB" id="9178917at2"/>
<protein>
    <recommendedName>
        <fullName evidence="4">ABC transporter substrate-binding protein</fullName>
    </recommendedName>
</protein>
<dbReference type="RefSeq" id="WP_008738151.1">
    <property type="nucleotide sequence ID" value="NZ_CP004387.1"/>
</dbReference>
<dbReference type="AlphaFoldDB" id="A0A0B4XKE5"/>
<feature type="chain" id="PRO_5002111949" description="ABC transporter substrate-binding protein" evidence="1">
    <location>
        <begin position="23"/>
        <end position="289"/>
    </location>
</feature>
<dbReference type="Pfam" id="PF04392">
    <property type="entry name" value="ABC_sub_bind"/>
    <property type="match status" value="1"/>
</dbReference>
<reference evidence="2 3" key="1">
    <citation type="journal article" date="2012" name="J. Bacteriol.">
        <title>Genome sequence of an alkane-degrading bacterium, Alcanivorax pacificus type strain W11-5, isolated from deep sea sediment.</title>
        <authorList>
            <person name="Lai Q."/>
            <person name="Shao Z."/>
        </authorList>
    </citation>
    <scope>NUCLEOTIDE SEQUENCE [LARGE SCALE GENOMIC DNA]</scope>
    <source>
        <strain evidence="2 3">W11-5</strain>
    </source>
</reference>
<dbReference type="STRING" id="391936.S7S_03790"/>
<dbReference type="PANTHER" id="PTHR35271:SF1">
    <property type="entry name" value="ABC TRANSPORTER, SUBSTRATE-BINDING LIPOPROTEIN"/>
    <property type="match status" value="1"/>
</dbReference>
<dbReference type="KEGG" id="apac:S7S_03790"/>
<dbReference type="Gene3D" id="3.40.50.2300">
    <property type="match status" value="1"/>
</dbReference>
<dbReference type="Proteomes" id="UP000006764">
    <property type="component" value="Chromosome"/>
</dbReference>
<sequence length="289" mass="31137">MRPWRPALVVLLLCLAAQGVGAAGVKLAVTGASDGFRERFSVALDEELGQLSGDDISWVEPRKADLTLALGDNAFRDALTLRRPVLGLFVSRDVALEAFTAGCGCSAFFSETDPIRQLRLARLLFPGAYRIGVLTSPGSAWVSGLLGPYAESREITLVHSEVVDSNALARELPRLLSQVDVLLAVNDPQLYTAGTARLVLLTSYRQNKPVIGPDELFVQAGSVATTFTSGEDMVLQAARAVADYNNRGRLPPPDFATAFSVQVNQHVARSYGVPVLDEQTLWQQLEAGE</sequence>
<name>A0A0B4XKE5_9GAMM</name>
<evidence type="ECO:0000313" key="3">
    <source>
        <dbReference type="Proteomes" id="UP000006764"/>
    </source>
</evidence>
<feature type="signal peptide" evidence="1">
    <location>
        <begin position="1"/>
        <end position="22"/>
    </location>
</feature>
<evidence type="ECO:0000256" key="1">
    <source>
        <dbReference type="SAM" id="SignalP"/>
    </source>
</evidence>
<evidence type="ECO:0000313" key="2">
    <source>
        <dbReference type="EMBL" id="AJD47180.1"/>
    </source>
</evidence>
<dbReference type="EMBL" id="CP004387">
    <property type="protein sequence ID" value="AJD47180.1"/>
    <property type="molecule type" value="Genomic_DNA"/>
</dbReference>
<keyword evidence="1" id="KW-0732">Signal</keyword>
<dbReference type="HOGENOM" id="CLU_961844_0_0_6"/>
<keyword evidence="3" id="KW-1185">Reference proteome</keyword>
<dbReference type="PANTHER" id="PTHR35271">
    <property type="entry name" value="ABC TRANSPORTER, SUBSTRATE-BINDING LIPOPROTEIN-RELATED"/>
    <property type="match status" value="1"/>
</dbReference>
<gene>
    <name evidence="2" type="ORF">S7S_03790</name>
</gene>
<organism evidence="2 3">
    <name type="scientific">Isoalcanivorax pacificus W11-5</name>
    <dbReference type="NCBI Taxonomy" id="391936"/>
    <lineage>
        <taxon>Bacteria</taxon>
        <taxon>Pseudomonadati</taxon>
        <taxon>Pseudomonadota</taxon>
        <taxon>Gammaproteobacteria</taxon>
        <taxon>Oceanospirillales</taxon>
        <taxon>Alcanivoracaceae</taxon>
        <taxon>Isoalcanivorax</taxon>
    </lineage>
</organism>
<proteinExistence type="predicted"/>
<accession>A0A0B4XKE5</accession>
<dbReference type="InterPro" id="IPR007487">
    <property type="entry name" value="ABC_transpt-TYRBP-like"/>
</dbReference>